<name>A0A418VP56_9PROT</name>
<evidence type="ECO:0000313" key="2">
    <source>
        <dbReference type="Proteomes" id="UP000283458"/>
    </source>
</evidence>
<protein>
    <submittedName>
        <fullName evidence="1">Uncharacterized protein</fullName>
    </submittedName>
</protein>
<dbReference type="Proteomes" id="UP000283458">
    <property type="component" value="Unassembled WGS sequence"/>
</dbReference>
<dbReference type="SUPFAM" id="SSF101386">
    <property type="entry name" value="all-alpha NTP pyrophosphatases"/>
    <property type="match status" value="1"/>
</dbReference>
<keyword evidence="2" id="KW-1185">Reference proteome</keyword>
<dbReference type="RefSeq" id="WP_119833202.1">
    <property type="nucleotide sequence ID" value="NZ_QYUL01000004.1"/>
</dbReference>
<evidence type="ECO:0000313" key="1">
    <source>
        <dbReference type="EMBL" id="RJF78060.1"/>
    </source>
</evidence>
<reference evidence="1 2" key="1">
    <citation type="submission" date="2018-09" db="EMBL/GenBank/DDBJ databases">
        <authorList>
            <person name="Zhu H."/>
        </authorList>
    </citation>
    <scope>NUCLEOTIDE SEQUENCE [LARGE SCALE GENOMIC DNA]</scope>
    <source>
        <strain evidence="1 2">K2W22B-5</strain>
    </source>
</reference>
<organism evidence="1 2">
    <name type="scientific">Azospirillum cavernae</name>
    <dbReference type="NCBI Taxonomy" id="2320860"/>
    <lineage>
        <taxon>Bacteria</taxon>
        <taxon>Pseudomonadati</taxon>
        <taxon>Pseudomonadota</taxon>
        <taxon>Alphaproteobacteria</taxon>
        <taxon>Rhodospirillales</taxon>
        <taxon>Azospirillaceae</taxon>
        <taxon>Azospirillum</taxon>
    </lineage>
</organism>
<dbReference type="AlphaFoldDB" id="A0A418VP56"/>
<gene>
    <name evidence="1" type="ORF">D3877_23295</name>
</gene>
<dbReference type="EMBL" id="QYUL01000004">
    <property type="protein sequence ID" value="RJF78060.1"/>
    <property type="molecule type" value="Genomic_DNA"/>
</dbReference>
<accession>A0A418VP56</accession>
<dbReference type="OrthoDB" id="8246005at2"/>
<proteinExistence type="predicted"/>
<comment type="caution">
    <text evidence="1">The sequence shown here is derived from an EMBL/GenBank/DDBJ whole genome shotgun (WGS) entry which is preliminary data.</text>
</comment>
<sequence>MNLTDYRASALRFEWSEIRSVVDVRLQHGIIGLASELGELLEVSFAPEFDQDRFLDEAGDQLWYMNLIADALGDNLDTHIVIPRERPVMEEVLAEYALHVSRLSDVLKKALFYRDRAVCPTKVRLHLGGALSCLNTQVVSVGSSLQGVADQNIIKLEARHGAKAGA</sequence>